<name>A0A4Z1DZA2_9MICO</name>
<proteinExistence type="predicted"/>
<comment type="caution">
    <text evidence="2">The sequence shown here is derived from an EMBL/GenBank/DDBJ whole genome shotgun (WGS) entry which is preliminary data.</text>
</comment>
<reference evidence="2 3" key="1">
    <citation type="submission" date="2018-11" db="EMBL/GenBank/DDBJ databases">
        <title>Complete genome sequencing of the Actinobacteria Serinibacter sp. K3-2.</title>
        <authorList>
            <person name="Rakitin A.L."/>
            <person name="Beletsky A.V."/>
            <person name="Mardanov A.V."/>
            <person name="Ravin N.V."/>
            <person name="Gromova A.S."/>
            <person name="Filippova S.N."/>
            <person name="Gal'Chenko V.F."/>
        </authorList>
    </citation>
    <scope>NUCLEOTIDE SEQUENCE [LARGE SCALE GENOMIC DNA]</scope>
    <source>
        <strain evidence="2 3">K3-2</strain>
    </source>
</reference>
<dbReference type="Proteomes" id="UP000297318">
    <property type="component" value="Unassembled WGS sequence"/>
</dbReference>
<organism evidence="2 3">
    <name type="scientific">Serinibacter arcticus</name>
    <dbReference type="NCBI Taxonomy" id="1655435"/>
    <lineage>
        <taxon>Bacteria</taxon>
        <taxon>Bacillati</taxon>
        <taxon>Actinomycetota</taxon>
        <taxon>Actinomycetes</taxon>
        <taxon>Micrococcales</taxon>
        <taxon>Beutenbergiaceae</taxon>
        <taxon>Serinibacter</taxon>
    </lineage>
</organism>
<dbReference type="RefSeq" id="WP_199241580.1">
    <property type="nucleotide sequence ID" value="NZ_RHPJ01000003.1"/>
</dbReference>
<keyword evidence="1" id="KW-1133">Transmembrane helix</keyword>
<keyword evidence="1" id="KW-0472">Membrane</keyword>
<gene>
    <name evidence="2" type="ORF">SERN_1913</name>
</gene>
<accession>A0A4Z1DZA2</accession>
<keyword evidence="3" id="KW-1185">Reference proteome</keyword>
<evidence type="ECO:0000313" key="2">
    <source>
        <dbReference type="EMBL" id="TGO04320.1"/>
    </source>
</evidence>
<sequence length="49" mass="5428">MTSSLLVLAEAAEEVTRPNPWLYGGIAFATLMLLLLATYAFRSVGTRRR</sequence>
<feature type="transmembrane region" description="Helical" evidence="1">
    <location>
        <begin position="21"/>
        <end position="41"/>
    </location>
</feature>
<evidence type="ECO:0000256" key="1">
    <source>
        <dbReference type="SAM" id="Phobius"/>
    </source>
</evidence>
<protein>
    <submittedName>
        <fullName evidence="2">Uncharacterized protein</fullName>
    </submittedName>
</protein>
<keyword evidence="1" id="KW-0812">Transmembrane</keyword>
<evidence type="ECO:0000313" key="3">
    <source>
        <dbReference type="Proteomes" id="UP000297318"/>
    </source>
</evidence>
<dbReference type="AlphaFoldDB" id="A0A4Z1DZA2"/>
<dbReference type="EMBL" id="RHPJ01000003">
    <property type="protein sequence ID" value="TGO04320.1"/>
    <property type="molecule type" value="Genomic_DNA"/>
</dbReference>